<evidence type="ECO:0000313" key="1">
    <source>
        <dbReference type="EMBL" id="GGQ73004.1"/>
    </source>
</evidence>
<name>A0A918BK05_9ACTN</name>
<reference evidence="1" key="1">
    <citation type="journal article" date="2014" name="Int. J. Syst. Evol. Microbiol.">
        <title>Complete genome sequence of Corynebacterium casei LMG S-19264T (=DSM 44701T), isolated from a smear-ripened cheese.</title>
        <authorList>
            <consortium name="US DOE Joint Genome Institute (JGI-PGF)"/>
            <person name="Walter F."/>
            <person name="Albersmeier A."/>
            <person name="Kalinowski J."/>
            <person name="Ruckert C."/>
        </authorList>
    </citation>
    <scope>NUCLEOTIDE SEQUENCE</scope>
    <source>
        <strain evidence="1">JCM 3131</strain>
    </source>
</reference>
<dbReference type="InterPro" id="IPR034428">
    <property type="entry name" value="ThiH/NoCL/HydG-like"/>
</dbReference>
<accession>A0A918BK05</accession>
<gene>
    <name evidence="1" type="ORF">GCM10010145_48400</name>
</gene>
<reference evidence="1" key="2">
    <citation type="submission" date="2020-09" db="EMBL/GenBank/DDBJ databases">
        <authorList>
            <person name="Sun Q."/>
            <person name="Ohkuma M."/>
        </authorList>
    </citation>
    <scope>NUCLEOTIDE SEQUENCE</scope>
    <source>
        <strain evidence="1">JCM 3131</strain>
    </source>
</reference>
<protein>
    <recommendedName>
        <fullName evidence="3">Radical SAM protein</fullName>
    </recommendedName>
</protein>
<dbReference type="Gene3D" id="3.20.20.70">
    <property type="entry name" value="Aldolase class I"/>
    <property type="match status" value="1"/>
</dbReference>
<evidence type="ECO:0000313" key="2">
    <source>
        <dbReference type="Proteomes" id="UP000620156"/>
    </source>
</evidence>
<dbReference type="InterPro" id="IPR058240">
    <property type="entry name" value="rSAM_sf"/>
</dbReference>
<dbReference type="SUPFAM" id="SSF102114">
    <property type="entry name" value="Radical SAM enzymes"/>
    <property type="match status" value="1"/>
</dbReference>
<dbReference type="RefSeq" id="WP_229821217.1">
    <property type="nucleotide sequence ID" value="NZ_BMQK01000012.1"/>
</dbReference>
<organism evidence="1 2">
    <name type="scientific">Streptomyces ruber</name>
    <dbReference type="NCBI Taxonomy" id="83378"/>
    <lineage>
        <taxon>Bacteria</taxon>
        <taxon>Bacillati</taxon>
        <taxon>Actinomycetota</taxon>
        <taxon>Actinomycetes</taxon>
        <taxon>Kitasatosporales</taxon>
        <taxon>Streptomycetaceae</taxon>
        <taxon>Streptomyces</taxon>
    </lineage>
</organism>
<dbReference type="EMBL" id="BMQK01000012">
    <property type="protein sequence ID" value="GGQ73004.1"/>
    <property type="molecule type" value="Genomic_DNA"/>
</dbReference>
<dbReference type="AlphaFoldDB" id="A0A918BK05"/>
<dbReference type="CDD" id="cd01335">
    <property type="entry name" value="Radical_SAM"/>
    <property type="match status" value="1"/>
</dbReference>
<dbReference type="Proteomes" id="UP000620156">
    <property type="component" value="Unassembled WGS sequence"/>
</dbReference>
<proteinExistence type="predicted"/>
<comment type="caution">
    <text evidence="1">The sequence shown here is derived from an EMBL/GenBank/DDBJ whole genome shotgun (WGS) entry which is preliminary data.</text>
</comment>
<keyword evidence="2" id="KW-1185">Reference proteome</keyword>
<dbReference type="InterPro" id="IPR013785">
    <property type="entry name" value="Aldolase_TIM"/>
</dbReference>
<sequence>MVDSTTLADARRVRRQHFGGDFRLHSVIYPIDYCTSGCTYCGLSTLLAREGAHGVRGAMRPATFDWLMRRLTDAGYHVHELVFGTVADDQARLTSRIARWVESARRHDPDGYLIVNCDTLRPQDYRVLRSAGADAVWTFMEVMSPDVYRAKHRSGLKADREQRLEAPLRMREAGLAVGNALLWGLTEDWQGELDQFVAWSGQVGGFDFVATPVQQRLTLSPGSAAPDYFDVTPPLTVDPELYLTICCELRLAFPTARLVANTRLDPTFVYGQVSAVNDMCNGYVWTGSRSHPERELAQDGHVRHDGTQMDFHNPGADPEAIQRLCPQDITVRLDLRA</sequence>
<dbReference type="PANTHER" id="PTHR43583">
    <property type="entry name" value="2-IMINOACETATE SYNTHASE"/>
    <property type="match status" value="1"/>
</dbReference>
<dbReference type="PANTHER" id="PTHR43583:SF1">
    <property type="entry name" value="2-IMINOACETATE SYNTHASE"/>
    <property type="match status" value="1"/>
</dbReference>
<evidence type="ECO:0008006" key="3">
    <source>
        <dbReference type="Google" id="ProtNLM"/>
    </source>
</evidence>